<dbReference type="AlphaFoldDB" id="A0A9P6CB81"/>
<dbReference type="EMBL" id="MU150517">
    <property type="protein sequence ID" value="KAF9455800.1"/>
    <property type="molecule type" value="Genomic_DNA"/>
</dbReference>
<gene>
    <name evidence="2" type="ORF">BDZ94DRAFT_1315809</name>
    <name evidence="1" type="ORF">BDZ94DRAFT_1316063</name>
</gene>
<protein>
    <submittedName>
        <fullName evidence="2">Uncharacterized protein</fullName>
    </submittedName>
</protein>
<dbReference type="EMBL" id="MU150598">
    <property type="protein sequence ID" value="KAF9455597.1"/>
    <property type="molecule type" value="Genomic_DNA"/>
</dbReference>
<name>A0A9P6CB81_9AGAR</name>
<evidence type="ECO:0000313" key="1">
    <source>
        <dbReference type="EMBL" id="KAF9455597.1"/>
    </source>
</evidence>
<dbReference type="Proteomes" id="UP000807353">
    <property type="component" value="Unassembled WGS sequence"/>
</dbReference>
<comment type="caution">
    <text evidence="2">The sequence shown here is derived from an EMBL/GenBank/DDBJ whole genome shotgun (WGS) entry which is preliminary data.</text>
</comment>
<evidence type="ECO:0000313" key="3">
    <source>
        <dbReference type="Proteomes" id="UP000807353"/>
    </source>
</evidence>
<sequence>MYLLLEMGRRTLYHTPEEKQKANRVKSKQHYDKDKKAICMRRSIRYRDEVQKLDRSFPPSGHPDYWCERAERVASMFTTLIGESSFHFIDNLYRQYIIDHNNNTFRDASIQVGNLLKQVRRAQEDILQDKGVGKELARCEEISASILNVLNALEDVLCHGMSGFGDVVESHSRRELLYQVLPSS</sequence>
<evidence type="ECO:0000313" key="2">
    <source>
        <dbReference type="EMBL" id="KAF9455800.1"/>
    </source>
</evidence>
<organism evidence="2 3">
    <name type="scientific">Collybia nuda</name>
    <dbReference type="NCBI Taxonomy" id="64659"/>
    <lineage>
        <taxon>Eukaryota</taxon>
        <taxon>Fungi</taxon>
        <taxon>Dikarya</taxon>
        <taxon>Basidiomycota</taxon>
        <taxon>Agaricomycotina</taxon>
        <taxon>Agaricomycetes</taxon>
        <taxon>Agaricomycetidae</taxon>
        <taxon>Agaricales</taxon>
        <taxon>Tricholomatineae</taxon>
        <taxon>Clitocybaceae</taxon>
        <taxon>Collybia</taxon>
    </lineage>
</organism>
<accession>A0A9P6CB81</accession>
<reference evidence="2" key="1">
    <citation type="submission" date="2020-11" db="EMBL/GenBank/DDBJ databases">
        <authorList>
            <consortium name="DOE Joint Genome Institute"/>
            <person name="Ahrendt S."/>
            <person name="Riley R."/>
            <person name="Andreopoulos W."/>
            <person name="Labutti K."/>
            <person name="Pangilinan J."/>
            <person name="Ruiz-Duenas F.J."/>
            <person name="Barrasa J.M."/>
            <person name="Sanchez-Garcia M."/>
            <person name="Camarero S."/>
            <person name="Miyauchi S."/>
            <person name="Serrano A."/>
            <person name="Linde D."/>
            <person name="Babiker R."/>
            <person name="Drula E."/>
            <person name="Ayuso-Fernandez I."/>
            <person name="Pacheco R."/>
            <person name="Padilla G."/>
            <person name="Ferreira P."/>
            <person name="Barriuso J."/>
            <person name="Kellner H."/>
            <person name="Castanera R."/>
            <person name="Alfaro M."/>
            <person name="Ramirez L."/>
            <person name="Pisabarro A.G."/>
            <person name="Kuo A."/>
            <person name="Tritt A."/>
            <person name="Lipzen A."/>
            <person name="He G."/>
            <person name="Yan M."/>
            <person name="Ng V."/>
            <person name="Cullen D."/>
            <person name="Martin F."/>
            <person name="Rosso M.-N."/>
            <person name="Henrissat B."/>
            <person name="Hibbett D."/>
            <person name="Martinez A.T."/>
            <person name="Grigoriev I.V."/>
        </authorList>
    </citation>
    <scope>NUCLEOTIDE SEQUENCE</scope>
    <source>
        <strain evidence="2">CBS 247.69</strain>
    </source>
</reference>
<dbReference type="OrthoDB" id="2654423at2759"/>
<keyword evidence="3" id="KW-1185">Reference proteome</keyword>
<proteinExistence type="predicted"/>